<dbReference type="PANTHER" id="PTHR21708">
    <property type="entry name" value="PROBABLE 2-DEHYDROPANTOATE 2-REDUCTASE"/>
    <property type="match status" value="1"/>
</dbReference>
<comment type="caution">
    <text evidence="3">The sequence shown here is derived from an EMBL/GenBank/DDBJ whole genome shotgun (WGS) entry which is preliminary data.</text>
</comment>
<protein>
    <recommendedName>
        <fullName evidence="5">Ketopantoate reductase C-terminal domain-containing protein</fullName>
    </recommendedName>
</protein>
<evidence type="ECO:0000259" key="2">
    <source>
        <dbReference type="Pfam" id="PF08546"/>
    </source>
</evidence>
<dbReference type="OrthoDB" id="3609at2759"/>
<dbReference type="InterPro" id="IPR013752">
    <property type="entry name" value="KPA_reductase"/>
</dbReference>
<dbReference type="InterPro" id="IPR013332">
    <property type="entry name" value="KPR_N"/>
</dbReference>
<dbReference type="Gene3D" id="3.40.50.720">
    <property type="entry name" value="NAD(P)-binding Rossmann-like Domain"/>
    <property type="match status" value="1"/>
</dbReference>
<dbReference type="EMBL" id="SFCI01001741">
    <property type="protein sequence ID" value="TFY75055.1"/>
    <property type="molecule type" value="Genomic_DNA"/>
</dbReference>
<accession>A0A4Y9ZKD9</accession>
<organism evidence="3 4">
    <name type="scientific">Hericium alpestre</name>
    <dbReference type="NCBI Taxonomy" id="135208"/>
    <lineage>
        <taxon>Eukaryota</taxon>
        <taxon>Fungi</taxon>
        <taxon>Dikarya</taxon>
        <taxon>Basidiomycota</taxon>
        <taxon>Agaricomycotina</taxon>
        <taxon>Agaricomycetes</taxon>
        <taxon>Russulales</taxon>
        <taxon>Hericiaceae</taxon>
        <taxon>Hericium</taxon>
    </lineage>
</organism>
<keyword evidence="4" id="KW-1185">Reference proteome</keyword>
<feature type="domain" description="Ketopantoate reductase C-terminal" evidence="2">
    <location>
        <begin position="196"/>
        <end position="292"/>
    </location>
</feature>
<dbReference type="Proteomes" id="UP000298061">
    <property type="component" value="Unassembled WGS sequence"/>
</dbReference>
<dbReference type="GO" id="GO:0005737">
    <property type="term" value="C:cytoplasm"/>
    <property type="evidence" value="ECO:0007669"/>
    <property type="project" value="TreeGrafter"/>
</dbReference>
<sequence>MPSVAQAADRAYDYVVVATKAIPEITRTPTLLSPLLSQPYVQTHAQPTYVLMQNGLNVEKDLYESVKSLRQDPKIISTTIWIGTNMFDSNVVEHNHFDRISVGIYRPNDFTTTQNSESEASLLADFGDVLKEGGSEVTIVPEIQRIKFAKNFWNVAFSAVSALTRHPLTAIFRLPKPPADSDADVPPSVTQARLIEENTVPVLHLILKELLAVGHALGFPADETGLPPRLVEDVIRNTGRLHSVPESRHRASMLADVENGRPIEVEPIFGEVVRMARDKGVDTPRIELLTRAMPILCNWEDPDAFEISR</sequence>
<dbReference type="Pfam" id="PF08546">
    <property type="entry name" value="ApbA_C"/>
    <property type="match status" value="1"/>
</dbReference>
<gene>
    <name evidence="3" type="ORF">EWM64_g8957</name>
</gene>
<dbReference type="AlphaFoldDB" id="A0A4Y9ZKD9"/>
<dbReference type="Gene3D" id="1.10.1040.10">
    <property type="entry name" value="N-(1-d-carboxylethyl)-l-norvaline Dehydrogenase, domain 2"/>
    <property type="match status" value="1"/>
</dbReference>
<reference evidence="3 4" key="1">
    <citation type="submission" date="2019-02" db="EMBL/GenBank/DDBJ databases">
        <title>Genome sequencing of the rare red list fungi Hericium alpestre (H. flagellum).</title>
        <authorList>
            <person name="Buettner E."/>
            <person name="Kellner H."/>
        </authorList>
    </citation>
    <scope>NUCLEOTIDE SEQUENCE [LARGE SCALE GENOMIC DNA]</scope>
    <source>
        <strain evidence="3 4">DSM 108284</strain>
    </source>
</reference>
<proteinExistence type="predicted"/>
<dbReference type="SUPFAM" id="SSF48179">
    <property type="entry name" value="6-phosphogluconate dehydrogenase C-terminal domain-like"/>
    <property type="match status" value="1"/>
</dbReference>
<evidence type="ECO:0000259" key="1">
    <source>
        <dbReference type="Pfam" id="PF02558"/>
    </source>
</evidence>
<dbReference type="InterPro" id="IPR051402">
    <property type="entry name" value="KPR-Related"/>
</dbReference>
<evidence type="ECO:0008006" key="5">
    <source>
        <dbReference type="Google" id="ProtNLM"/>
    </source>
</evidence>
<dbReference type="InterPro" id="IPR008927">
    <property type="entry name" value="6-PGluconate_DH-like_C_sf"/>
</dbReference>
<feature type="domain" description="Ketopantoate reductase N-terminal" evidence="1">
    <location>
        <begin position="8"/>
        <end position="105"/>
    </location>
</feature>
<dbReference type="PANTHER" id="PTHR21708:SF43">
    <property type="entry name" value="KETOPANTOATE REDUCTASE C-TERMINAL DOMAIN-CONTAINING PROTEIN"/>
    <property type="match status" value="1"/>
</dbReference>
<name>A0A4Y9ZKD9_9AGAM</name>
<evidence type="ECO:0000313" key="3">
    <source>
        <dbReference type="EMBL" id="TFY75055.1"/>
    </source>
</evidence>
<dbReference type="Pfam" id="PF02558">
    <property type="entry name" value="ApbA"/>
    <property type="match status" value="1"/>
</dbReference>
<dbReference type="InterPro" id="IPR013328">
    <property type="entry name" value="6PGD_dom2"/>
</dbReference>
<evidence type="ECO:0000313" key="4">
    <source>
        <dbReference type="Proteomes" id="UP000298061"/>
    </source>
</evidence>